<dbReference type="Pfam" id="PF06744">
    <property type="entry name" value="IcmF_C"/>
    <property type="match status" value="1"/>
</dbReference>
<feature type="domain" description="IcmF-related" evidence="4">
    <location>
        <begin position="522"/>
        <end position="824"/>
    </location>
</feature>
<dbReference type="EMBL" id="FMXM01000050">
    <property type="protein sequence ID" value="SDA99614.1"/>
    <property type="molecule type" value="Genomic_DNA"/>
</dbReference>
<feature type="transmembrane region" description="Helical" evidence="2">
    <location>
        <begin position="46"/>
        <end position="64"/>
    </location>
</feature>
<feature type="domain" description="Type VI secretion system IcmF C-terminal" evidence="3">
    <location>
        <begin position="1078"/>
        <end position="1178"/>
    </location>
</feature>
<evidence type="ECO:0000259" key="4">
    <source>
        <dbReference type="Pfam" id="PF06761"/>
    </source>
</evidence>
<sequence length="1197" mass="131964">MQSFKRALDGRWLGVIAVAIATAMIFIFGRHLSIGGFIPLDSLGEQLAASALMPIAYVVIYMIQGNVQDFFLGRVSGMLEGIGTKQKEADGGGSTSSDWDGARASAAAEAKAMSARFRQTRITLKRLPRHSVLGKPRLDQLPWYAIIGSPGSGKSAALANSGLSFPLEEKLSRKSGGVVEATRNCDWWFTDHAVLIDTPGYYMVQKRNPEQDRAVWQGFLRQLSRRGRHQPLSGVLVSIAINELSSSSEEELLDHARCIRQRILELYEELGLRLPIYILLTKSDLIAGFSEFFDDLGRDGREAVWGFTFAQQPSESEGDPMDSYAAEYDTLVGRLNDRLLERLQQESNIHRRALVFSFPQQVASLKHLSHQFLQEAFARNAYEVPILLRGIYFVSAMQVGAPFDRIAGARSPTFGISLPATPISSDQKRSYFITRLLRQVVFANAGLVEAHPRVERRQRWIQYGLCTTIAAAMASAAAFLIVSYSRNVHLMEGARLAASSYAEEAGKLRLDRVDSSDLRPVLPLLERLRTVKTDYDEAARAENNFSGLVSAQSENLRIQAHEAYRRGLETILLPRLAFRLEALLAEHQDDPPFLYPALKIYLMLGGRGPFQPQDINEWMTLDWEGMYPAEADATLRRALADHLDALLDNPPLTIDLNSELIEKSRAKLQRLSMPRRVLNIVTNSTQAANLPTWRLSDHAGSMGGDVLMRKSGQPLNTGIAGIYTLAGFHGTFLRLLPQVAHAVAAEGWVLGDQATTSTGEAEETLRRAAMDLYFQEFAVGWDELINDISLRPMASVDDALRTLNALSAPTSPVRLFLAAAAQETKLGEPPERDTPTEGKGSAQKEPSESDLQSIFRSPTVADTPESHGQLYTDVHFLWLHQLVDVPPNSPPGAQAPIDSALSDLAALYQSIGEMQGLAGSHSSVKGDETAIAIRKIEAGAANLPPPIRQWILSVGRLSSKLSMSEAKRHVASLWAEGAGDLCRRVTAGRYPFSRKSRRDAPLEDFARLFSRDGLIDTFSAQYLAPFVDRSSGPREVQSTGSVDLQIDRESLAQFKRAAAIRDSMFKDAGRQPSIEFLLTVADTDRSTDEVVVEIDGQQITQRRGAYKPVRFRWPTVGGLGGASVTFNGFAPAALSKVGPWALFRLLDEGKAIPQVATDEVYVRIAAGRHWATFILQADTLNNPLSGNMLSRFRCPQI</sequence>
<keyword evidence="2" id="KW-1133">Transmembrane helix</keyword>
<accession>A0A1G5ZXU9</accession>
<feature type="transmembrane region" description="Helical" evidence="2">
    <location>
        <begin position="12"/>
        <end position="34"/>
    </location>
</feature>
<dbReference type="InterPro" id="IPR053156">
    <property type="entry name" value="T6SS_TssM-like"/>
</dbReference>
<evidence type="ECO:0000259" key="5">
    <source>
        <dbReference type="Pfam" id="PF14331"/>
    </source>
</evidence>
<dbReference type="InterPro" id="IPR025743">
    <property type="entry name" value="TssM1_N"/>
</dbReference>
<feature type="region of interest" description="Disordered" evidence="1">
    <location>
        <begin position="824"/>
        <end position="852"/>
    </location>
</feature>
<proteinExistence type="predicted"/>
<protein>
    <submittedName>
        <fullName evidence="6">Type VI secretion system protein ImpL</fullName>
    </submittedName>
</protein>
<dbReference type="RefSeq" id="WP_091586572.1">
    <property type="nucleotide sequence ID" value="NZ_FMXM01000050.1"/>
</dbReference>
<dbReference type="SUPFAM" id="SSF52540">
    <property type="entry name" value="P-loop containing nucleoside triphosphate hydrolases"/>
    <property type="match status" value="1"/>
</dbReference>
<evidence type="ECO:0000313" key="7">
    <source>
        <dbReference type="Proteomes" id="UP000198588"/>
    </source>
</evidence>
<evidence type="ECO:0000256" key="2">
    <source>
        <dbReference type="SAM" id="Phobius"/>
    </source>
</evidence>
<dbReference type="STRING" id="1165689.SAMN02927914_06643"/>
<dbReference type="PANTHER" id="PTHR36153:SF1">
    <property type="entry name" value="TYPE VI SECRETION SYSTEM COMPONENT TSSM1"/>
    <property type="match status" value="1"/>
</dbReference>
<dbReference type="InterPro" id="IPR027417">
    <property type="entry name" value="P-loop_NTPase"/>
</dbReference>
<evidence type="ECO:0000256" key="1">
    <source>
        <dbReference type="SAM" id="MobiDB-lite"/>
    </source>
</evidence>
<feature type="transmembrane region" description="Helical" evidence="2">
    <location>
        <begin position="460"/>
        <end position="482"/>
    </location>
</feature>
<dbReference type="InterPro" id="IPR010623">
    <property type="entry name" value="IcmF_C"/>
</dbReference>
<evidence type="ECO:0000259" key="3">
    <source>
        <dbReference type="Pfam" id="PF06744"/>
    </source>
</evidence>
<gene>
    <name evidence="6" type="ORF">SAMN02927914_06643</name>
</gene>
<dbReference type="Proteomes" id="UP000198588">
    <property type="component" value="Unassembled WGS sequence"/>
</dbReference>
<dbReference type="PANTHER" id="PTHR36153">
    <property type="entry name" value="INNER MEMBRANE PROTEIN-RELATED"/>
    <property type="match status" value="1"/>
</dbReference>
<reference evidence="6 7" key="1">
    <citation type="submission" date="2016-10" db="EMBL/GenBank/DDBJ databases">
        <authorList>
            <person name="de Groot N.N."/>
        </authorList>
    </citation>
    <scope>NUCLEOTIDE SEQUENCE [LARGE SCALE GENOMIC DNA]</scope>
    <source>
        <strain evidence="6 7">CGMCC 1.12097</strain>
    </source>
</reference>
<dbReference type="Pfam" id="PF14331">
    <property type="entry name" value="IcmF-related_N"/>
    <property type="match status" value="1"/>
</dbReference>
<dbReference type="AlphaFoldDB" id="A0A1G5ZXU9"/>
<feature type="domain" description="Type VI secretion system component TssM1 N-terminal" evidence="5">
    <location>
        <begin position="210"/>
        <end position="466"/>
    </location>
</feature>
<dbReference type="NCBIfam" id="TIGR03348">
    <property type="entry name" value="VI_IcmF"/>
    <property type="match status" value="1"/>
</dbReference>
<dbReference type="InterPro" id="IPR017731">
    <property type="entry name" value="TssM1-like"/>
</dbReference>
<dbReference type="OrthoDB" id="9758229at2"/>
<dbReference type="InterPro" id="IPR009612">
    <property type="entry name" value="IcmF-rel"/>
</dbReference>
<keyword evidence="2" id="KW-0812">Transmembrane</keyword>
<dbReference type="Gene3D" id="3.40.50.300">
    <property type="entry name" value="P-loop containing nucleotide triphosphate hydrolases"/>
    <property type="match status" value="1"/>
</dbReference>
<organism evidence="6 7">
    <name type="scientific">Mesorhizobium qingshengii</name>
    <dbReference type="NCBI Taxonomy" id="1165689"/>
    <lineage>
        <taxon>Bacteria</taxon>
        <taxon>Pseudomonadati</taxon>
        <taxon>Pseudomonadota</taxon>
        <taxon>Alphaproteobacteria</taxon>
        <taxon>Hyphomicrobiales</taxon>
        <taxon>Phyllobacteriaceae</taxon>
        <taxon>Mesorhizobium</taxon>
    </lineage>
</organism>
<feature type="compositionally biased region" description="Basic and acidic residues" evidence="1">
    <location>
        <begin position="825"/>
        <end position="836"/>
    </location>
</feature>
<evidence type="ECO:0000313" key="6">
    <source>
        <dbReference type="EMBL" id="SDA99614.1"/>
    </source>
</evidence>
<keyword evidence="2" id="KW-0472">Membrane</keyword>
<dbReference type="Pfam" id="PF06761">
    <property type="entry name" value="IcmF-related"/>
    <property type="match status" value="1"/>
</dbReference>
<name>A0A1G5ZXU9_9HYPH</name>